<evidence type="ECO:0000313" key="4">
    <source>
        <dbReference type="Proteomes" id="UP000190042"/>
    </source>
</evidence>
<dbReference type="EMBL" id="FUYJ01000002">
    <property type="protein sequence ID" value="SKA95665.1"/>
    <property type="molecule type" value="Genomic_DNA"/>
</dbReference>
<dbReference type="InterPro" id="IPR002826">
    <property type="entry name" value="MptE-like"/>
</dbReference>
<evidence type="ECO:0000259" key="2">
    <source>
        <dbReference type="Pfam" id="PF01973"/>
    </source>
</evidence>
<dbReference type="RefSeq" id="WP_176132515.1">
    <property type="nucleotide sequence ID" value="NZ_FUYJ01000002.1"/>
</dbReference>
<dbReference type="PANTHER" id="PTHR41786">
    <property type="entry name" value="MOTILITY ACCESSORY FACTOR MAF"/>
    <property type="match status" value="1"/>
</dbReference>
<dbReference type="PANTHER" id="PTHR41786:SF1">
    <property type="entry name" value="6-HYDROXYMETHYLPTERIN DIPHOSPHOKINASE MPTE-LIKE DOMAIN-CONTAINING PROTEIN"/>
    <property type="match status" value="1"/>
</dbReference>
<name>A0A1T4Y304_9BACL</name>
<dbReference type="Pfam" id="PF01973">
    <property type="entry name" value="MptE-like"/>
    <property type="match status" value="1"/>
</dbReference>
<evidence type="ECO:0000313" key="3">
    <source>
        <dbReference type="EMBL" id="SKA95665.1"/>
    </source>
</evidence>
<protein>
    <submittedName>
        <fullName evidence="3">Uncharacterized conserved protein</fullName>
    </submittedName>
</protein>
<keyword evidence="1" id="KW-0175">Coiled coil</keyword>
<dbReference type="AlphaFoldDB" id="A0A1T4Y304"/>
<proteinExistence type="predicted"/>
<accession>A0A1T4Y304</accession>
<dbReference type="Proteomes" id="UP000190042">
    <property type="component" value="Unassembled WGS sequence"/>
</dbReference>
<feature type="coiled-coil region" evidence="1">
    <location>
        <begin position="500"/>
        <end position="532"/>
    </location>
</feature>
<sequence>MILIDNRNVLRFKDRELLQRLSKWDDQPASGTVFSEPARTGALTIKVLHDGKPLYLQSKYDPQKEAQRFAGKFDGEVIKHVLFAGIGTGAHIEAFMEKHPNAKFSIYEPNEELLHMYLSNFRLDELPIRQLEKIFTGTKEETVMFEVQQLLAASNNVLKIITLPVYEKIYGEQIQIIFQKALESVKDRHSVLATNVAFQKRWTINSIKNFPTVLQTPNILRDINRSAFEGKPAIIVAAGPSLNEEFENLRYIKEHGLAYIFSVGSAINALIEQGIYPDVACTYDPSERNQKVFEKLKEKNIPEIPLIFGSSVGFETLENYPGSMFHMITSQDSVSPKLLDTAQSIDIVFDAPSIAVVTLQLLAKLGANPVILAGQNLGYLQNHRYAKGIRYDFVENELNEEEQEKSLKIKDVEGNEIESSDDFNRMRSQLEMYIASNPSVKVINTTKKGAHIEGAEYMVLKEVIETFFSEKQVIDFFSSVTNCYDVTFIKKRSALLADMASSIRKEIQILLNELEQIQLAKEQRRFRNIEKQFAAFDQLFNRLKQNEYYQGFLEPLVRVQNEELSLKVKDIRYEENVEKKANTVVNSFGRYLHEVAIHHDFVLPYFEEMKSEIDSMNGEDTI</sequence>
<organism evidence="3 4">
    <name type="scientific">Sporosarcina newyorkensis</name>
    <dbReference type="NCBI Taxonomy" id="759851"/>
    <lineage>
        <taxon>Bacteria</taxon>
        <taxon>Bacillati</taxon>
        <taxon>Bacillota</taxon>
        <taxon>Bacilli</taxon>
        <taxon>Bacillales</taxon>
        <taxon>Caryophanaceae</taxon>
        <taxon>Sporosarcina</taxon>
    </lineage>
</organism>
<keyword evidence="4" id="KW-1185">Reference proteome</keyword>
<evidence type="ECO:0000256" key="1">
    <source>
        <dbReference type="SAM" id="Coils"/>
    </source>
</evidence>
<gene>
    <name evidence="3" type="ORF">SAMN04244570_1684</name>
</gene>
<feature type="domain" description="6-hydroxymethylpterin diphosphokinase MptE-like" evidence="2">
    <location>
        <begin position="205"/>
        <end position="381"/>
    </location>
</feature>
<reference evidence="4" key="1">
    <citation type="submission" date="2017-02" db="EMBL/GenBank/DDBJ databases">
        <authorList>
            <person name="Varghese N."/>
            <person name="Submissions S."/>
        </authorList>
    </citation>
    <scope>NUCLEOTIDE SEQUENCE [LARGE SCALE GENOMIC DNA]</scope>
    <source>
        <strain evidence="4">DSM 23966</strain>
    </source>
</reference>